<organism evidence="1 2">
    <name type="scientific">Coptotermes formosanus</name>
    <name type="common">Formosan subterranean termite</name>
    <dbReference type="NCBI Taxonomy" id="36987"/>
    <lineage>
        <taxon>Eukaryota</taxon>
        <taxon>Metazoa</taxon>
        <taxon>Ecdysozoa</taxon>
        <taxon>Arthropoda</taxon>
        <taxon>Hexapoda</taxon>
        <taxon>Insecta</taxon>
        <taxon>Pterygota</taxon>
        <taxon>Neoptera</taxon>
        <taxon>Polyneoptera</taxon>
        <taxon>Dictyoptera</taxon>
        <taxon>Blattodea</taxon>
        <taxon>Blattoidea</taxon>
        <taxon>Termitoidae</taxon>
        <taxon>Rhinotermitidae</taxon>
        <taxon>Coptotermes</taxon>
    </lineage>
</organism>
<feature type="non-terminal residue" evidence="1">
    <location>
        <position position="132"/>
    </location>
</feature>
<dbReference type="AlphaFoldDB" id="A0A6L2PUD7"/>
<dbReference type="EMBL" id="BLKM01000621">
    <property type="protein sequence ID" value="GFG36221.1"/>
    <property type="molecule type" value="Genomic_DNA"/>
</dbReference>
<evidence type="ECO:0000313" key="2">
    <source>
        <dbReference type="Proteomes" id="UP000502823"/>
    </source>
</evidence>
<sequence length="132" mass="14943">MIAWLKVRVWKLEEFTTEMNKGGCKLCLGNKYVKLIDRSSFVRPETRKWGMGFVVHADCCPPEAADGSVSGYGLLKQLTQPYLYNLLVPPGPLNISTRIHIYNSHAAQNLLEYRDPRLAYYSIASNVYEVSG</sequence>
<name>A0A6L2PUD7_COPFO</name>
<reference evidence="2" key="1">
    <citation type="submission" date="2020-01" db="EMBL/GenBank/DDBJ databases">
        <title>Draft genome sequence of the Termite Coptotermes fromosanus.</title>
        <authorList>
            <person name="Itakura S."/>
            <person name="Yosikawa Y."/>
            <person name="Umezawa K."/>
        </authorList>
    </citation>
    <scope>NUCLEOTIDE SEQUENCE [LARGE SCALE GENOMIC DNA]</scope>
</reference>
<protein>
    <submittedName>
        <fullName evidence="1">Uncharacterized protein</fullName>
    </submittedName>
</protein>
<comment type="caution">
    <text evidence="1">The sequence shown here is derived from an EMBL/GenBank/DDBJ whole genome shotgun (WGS) entry which is preliminary data.</text>
</comment>
<dbReference type="Proteomes" id="UP000502823">
    <property type="component" value="Unassembled WGS sequence"/>
</dbReference>
<dbReference type="InParanoid" id="A0A6L2PUD7"/>
<accession>A0A6L2PUD7</accession>
<keyword evidence="2" id="KW-1185">Reference proteome</keyword>
<gene>
    <name evidence="1" type="ORF">Cfor_11302</name>
</gene>
<proteinExistence type="predicted"/>
<evidence type="ECO:0000313" key="1">
    <source>
        <dbReference type="EMBL" id="GFG36221.1"/>
    </source>
</evidence>